<dbReference type="RefSeq" id="WP_306958682.1">
    <property type="nucleotide sequence ID" value="NZ_JAUSRG010000001.1"/>
</dbReference>
<proteinExistence type="predicted"/>
<feature type="region of interest" description="Disordered" evidence="1">
    <location>
        <begin position="1"/>
        <end position="22"/>
    </location>
</feature>
<dbReference type="Proteomes" id="UP001230951">
    <property type="component" value="Unassembled WGS sequence"/>
</dbReference>
<dbReference type="EMBL" id="JAUSRG010000001">
    <property type="protein sequence ID" value="MDP9903096.1"/>
    <property type="molecule type" value="Genomic_DNA"/>
</dbReference>
<accession>A0AAW8DAZ0</accession>
<gene>
    <name evidence="3" type="ORF">J2S90_000036</name>
    <name evidence="4" type="ORF">J2S93_001667</name>
</gene>
<evidence type="ECO:0000313" key="3">
    <source>
        <dbReference type="EMBL" id="MDP9903096.1"/>
    </source>
</evidence>
<organism evidence="3 6">
    <name type="scientific">Arthrobacter bambusae</name>
    <dbReference type="NCBI Taxonomy" id="1338426"/>
    <lineage>
        <taxon>Bacteria</taxon>
        <taxon>Bacillati</taxon>
        <taxon>Actinomycetota</taxon>
        <taxon>Actinomycetes</taxon>
        <taxon>Micrococcales</taxon>
        <taxon>Micrococcaceae</taxon>
        <taxon>Arthrobacter</taxon>
    </lineage>
</organism>
<evidence type="ECO:0000313" key="4">
    <source>
        <dbReference type="EMBL" id="MDQ0180251.1"/>
    </source>
</evidence>
<dbReference type="EMBL" id="JAUSTF010000002">
    <property type="protein sequence ID" value="MDQ0180251.1"/>
    <property type="molecule type" value="Genomic_DNA"/>
</dbReference>
<keyword evidence="2" id="KW-1133">Transmembrane helix</keyword>
<reference evidence="3 5" key="1">
    <citation type="submission" date="2023-07" db="EMBL/GenBank/DDBJ databases">
        <title>Sorghum-associated microbial communities from plants grown in Nebraska, USA.</title>
        <authorList>
            <person name="Schachtman D."/>
        </authorList>
    </citation>
    <scope>NUCLEOTIDE SEQUENCE</scope>
    <source>
        <strain evidence="3">DS1006</strain>
        <strain evidence="4 5">DS1016</strain>
    </source>
</reference>
<name>A0AAW8DAZ0_9MICC</name>
<evidence type="ECO:0000313" key="6">
    <source>
        <dbReference type="Proteomes" id="UP001242995"/>
    </source>
</evidence>
<evidence type="ECO:0000313" key="5">
    <source>
        <dbReference type="Proteomes" id="UP001230951"/>
    </source>
</evidence>
<keyword evidence="2" id="KW-0472">Membrane</keyword>
<protein>
    <recommendedName>
        <fullName evidence="7">DUF3592 domain-containing protein</fullName>
    </recommendedName>
</protein>
<evidence type="ECO:0000256" key="2">
    <source>
        <dbReference type="SAM" id="Phobius"/>
    </source>
</evidence>
<evidence type="ECO:0008006" key="7">
    <source>
        <dbReference type="Google" id="ProtNLM"/>
    </source>
</evidence>
<sequence>MKDQPARGAPAEQVSEEAQDAPASLEVSGDAEAWSVALPDGVLLRASPYLGHNPPAWLGSSLRRRMQLGIAFFTLAITVLLIVAGFGVTAALAPFTAGSIRTAGQVTSQQPYQIKRNDHCTLGIVFTLHGQQQEATVDSGRSCTASVQPGTQVELALNPDNPGDIAVLGHGYPREDTWKGIVFAGVAAFVFLGILMVLSVFSYRRTRRLFSQGTRWHEVSAIVRIRTRDWKGTTLLLDAQDTEGNTRAFTMDIRGSGPWWPKPRQDDTLNLTLLANGTEHAAISIEGDHRLYPVRLAIRYKFQFRSRWV</sequence>
<dbReference type="AlphaFoldDB" id="A0AAW8DAZ0"/>
<dbReference type="Proteomes" id="UP001242995">
    <property type="component" value="Unassembled WGS sequence"/>
</dbReference>
<keyword evidence="2" id="KW-0812">Transmembrane</keyword>
<keyword evidence="5" id="KW-1185">Reference proteome</keyword>
<feature type="transmembrane region" description="Helical" evidence="2">
    <location>
        <begin position="181"/>
        <end position="201"/>
    </location>
</feature>
<comment type="caution">
    <text evidence="3">The sequence shown here is derived from an EMBL/GenBank/DDBJ whole genome shotgun (WGS) entry which is preliminary data.</text>
</comment>
<evidence type="ECO:0000256" key="1">
    <source>
        <dbReference type="SAM" id="MobiDB-lite"/>
    </source>
</evidence>
<feature type="transmembrane region" description="Helical" evidence="2">
    <location>
        <begin position="70"/>
        <end position="93"/>
    </location>
</feature>